<comment type="similarity">
    <text evidence="2">Belongs to the major facilitator superfamily. Folate-biopterin transporter (TC 2.A.71) family.</text>
</comment>
<feature type="transmembrane region" description="Helical" evidence="9">
    <location>
        <begin position="404"/>
        <end position="424"/>
    </location>
</feature>
<evidence type="ECO:0000256" key="1">
    <source>
        <dbReference type="ARBA" id="ARBA00004141"/>
    </source>
</evidence>
<comment type="subcellular location">
    <subcellularLocation>
        <location evidence="1">Membrane</location>
        <topology evidence="1">Multi-pass membrane protein</topology>
    </subcellularLocation>
</comment>
<dbReference type="Pfam" id="PF03092">
    <property type="entry name" value="BT1"/>
    <property type="match status" value="1"/>
</dbReference>
<dbReference type="PANTHER" id="PTHR31585">
    <property type="entry name" value="FOLATE-BIOPTERIN TRANSPORTER 1, CHLOROPLASTIC"/>
    <property type="match status" value="1"/>
</dbReference>
<evidence type="ECO:0000256" key="7">
    <source>
        <dbReference type="SAM" id="Coils"/>
    </source>
</evidence>
<feature type="transmembrane region" description="Helical" evidence="9">
    <location>
        <begin position="95"/>
        <end position="113"/>
    </location>
</feature>
<proteinExistence type="inferred from homology"/>
<keyword evidence="3" id="KW-0813">Transport</keyword>
<sequence length="895" mass="99840">MATTKKTTLHETPKIWLLDEKDMVATATGRTDRSDSHLHSTPEYCVVLDNRSSISGFSDNTDDDVKNPGADFGALRPGGALNLLGLEAFGLLSQYAGVGILMGVLGALQYPVFHVYLQMEGYQTASYGVLITLGWSSKIFFGILSDCCPIFGYQRRPYIIIGWTLCAACCLTMAITPFPDPYYGKKELVRHRVSSMTPEELKYINLDAPKSGGFFIVLSMVASLGYVLAVVAADAMVVQYAQREPAAIRGRIQTAIYFTRDAFSMVPILVVGFCMNDYKYGGTFSWSIRPNIVYAALTVPCVLAAYSAFALMVEEKVEKVSFVQYLHNAWALLQQRVVWQICMFKFLNMLFYAYYSTLNDPVWSYWIIVEPVVGTTFSIVYQLFKVGAMFGIGKYALNWDWRWAMATSTLLSVAFDTTLNFLAVWDVVRDQYVQNILWSFNAIPAAAVFLFPGYLVVEVAEVGNEGLVFALMTTCSNLAIPLSTVLAKWMDSYFTATIKDIQRDDHAVRWQVSYSYTLTAAFKVFSLVFLVLMPRQKAYVAVLKRTGSLSASAAATVLVVFVIGYTWNVTTNILSIFPSTNMADAEDDNVSAYERQRVAKMLRNKQAMESLGLIRAMDEIKQKRQAARAEVEACRKRHKTAEKAEVVPRRTGRHTKPISFIQHEWRDPRERNRLKIETLKHRLASSTPHMKDACLLCGLVVARAAMRQHVGAHIVAESFAAVRCGLCGLESSTCEHKVEAGIPTIVPVGDVAVAQLCPRFFPVVVKRAAQAKCTNVPLRCSKCRQWLWTYTMKQHWASIHGSTKGMTKKEAAASTVSDDEVAFMLAEMERINFKLLEIDRSSSSDDDSAFRPGTGDRGGIARSYSLRVRKPLAEIDTDDNEFSSAPDSDYNDGSD</sequence>
<feature type="transmembrane region" description="Helical" evidence="9">
    <location>
        <begin position="292"/>
        <end position="313"/>
    </location>
</feature>
<dbReference type="GO" id="GO:0016020">
    <property type="term" value="C:membrane"/>
    <property type="evidence" value="ECO:0007669"/>
    <property type="project" value="UniProtKB-SubCell"/>
</dbReference>
<dbReference type="InterPro" id="IPR039309">
    <property type="entry name" value="BT1"/>
</dbReference>
<evidence type="ECO:0000313" key="11">
    <source>
        <dbReference type="Proteomes" id="UP000285060"/>
    </source>
</evidence>
<protein>
    <submittedName>
        <fullName evidence="10">Uncharacterized protein</fullName>
    </submittedName>
</protein>
<feature type="transmembrane region" description="Helical" evidence="9">
    <location>
        <begin position="363"/>
        <end position="384"/>
    </location>
</feature>
<feature type="transmembrane region" description="Helical" evidence="9">
    <location>
        <begin position="125"/>
        <end position="145"/>
    </location>
</feature>
<name>A0A3R7AAT9_9STRA</name>
<dbReference type="Proteomes" id="UP000285060">
    <property type="component" value="Unassembled WGS sequence"/>
</dbReference>
<evidence type="ECO:0000256" key="9">
    <source>
        <dbReference type="SAM" id="Phobius"/>
    </source>
</evidence>
<feature type="transmembrane region" description="Helical" evidence="9">
    <location>
        <begin position="436"/>
        <end position="455"/>
    </location>
</feature>
<dbReference type="VEuPathDB" id="FungiDB:H310_14372"/>
<keyword evidence="11" id="KW-1185">Reference proteome</keyword>
<feature type="coiled-coil region" evidence="7">
    <location>
        <begin position="617"/>
        <end position="644"/>
    </location>
</feature>
<evidence type="ECO:0000256" key="6">
    <source>
        <dbReference type="ARBA" id="ARBA00023136"/>
    </source>
</evidence>
<feature type="transmembrane region" description="Helical" evidence="9">
    <location>
        <begin position="337"/>
        <end position="357"/>
    </location>
</feature>
<evidence type="ECO:0000256" key="5">
    <source>
        <dbReference type="ARBA" id="ARBA00022989"/>
    </source>
</evidence>
<feature type="transmembrane region" description="Helical" evidence="9">
    <location>
        <begin position="514"/>
        <end position="534"/>
    </location>
</feature>
<evidence type="ECO:0000256" key="2">
    <source>
        <dbReference type="ARBA" id="ARBA00007015"/>
    </source>
</evidence>
<keyword evidence="4 9" id="KW-0812">Transmembrane</keyword>
<evidence type="ECO:0000256" key="8">
    <source>
        <dbReference type="SAM" id="MobiDB-lite"/>
    </source>
</evidence>
<accession>A0A3R7AAT9</accession>
<reference evidence="10 11" key="1">
    <citation type="submission" date="2018-08" db="EMBL/GenBank/DDBJ databases">
        <title>Aphanomyces genome sequencing and annotation.</title>
        <authorList>
            <person name="Minardi D."/>
            <person name="Oidtmann B."/>
            <person name="Van Der Giezen M."/>
            <person name="Studholme D.J."/>
        </authorList>
    </citation>
    <scope>NUCLEOTIDE SEQUENCE [LARGE SCALE GENOMIC DNA]</scope>
    <source>
        <strain evidence="10 11">NJM0002</strain>
    </source>
</reference>
<organism evidence="10 11">
    <name type="scientific">Aphanomyces invadans</name>
    <dbReference type="NCBI Taxonomy" id="157072"/>
    <lineage>
        <taxon>Eukaryota</taxon>
        <taxon>Sar</taxon>
        <taxon>Stramenopiles</taxon>
        <taxon>Oomycota</taxon>
        <taxon>Saprolegniomycetes</taxon>
        <taxon>Saprolegniales</taxon>
        <taxon>Verrucalvaceae</taxon>
        <taxon>Aphanomyces</taxon>
    </lineage>
</organism>
<keyword evidence="5 9" id="KW-1133">Transmembrane helix</keyword>
<gene>
    <name evidence="10" type="ORF">DYB32_003696</name>
</gene>
<evidence type="ECO:0000256" key="4">
    <source>
        <dbReference type="ARBA" id="ARBA00022692"/>
    </source>
</evidence>
<feature type="region of interest" description="Disordered" evidence="8">
    <location>
        <begin position="842"/>
        <end position="862"/>
    </location>
</feature>
<feature type="transmembrane region" description="Helical" evidence="9">
    <location>
        <begin position="214"/>
        <end position="241"/>
    </location>
</feature>
<feature type="transmembrane region" description="Helical" evidence="9">
    <location>
        <begin position="157"/>
        <end position="178"/>
    </location>
</feature>
<feature type="transmembrane region" description="Helical" evidence="9">
    <location>
        <begin position="546"/>
        <end position="567"/>
    </location>
</feature>
<keyword evidence="6 9" id="KW-0472">Membrane</keyword>
<comment type="caution">
    <text evidence="10">The sequence shown here is derived from an EMBL/GenBank/DDBJ whole genome shotgun (WGS) entry which is preliminary data.</text>
</comment>
<keyword evidence="7" id="KW-0175">Coiled coil</keyword>
<evidence type="ECO:0000256" key="3">
    <source>
        <dbReference type="ARBA" id="ARBA00022448"/>
    </source>
</evidence>
<dbReference type="PANTHER" id="PTHR31585:SF5">
    <property type="entry name" value="RNA-BINDING S4 DOMAIN-CONTAINING PROTEIN"/>
    <property type="match status" value="1"/>
</dbReference>
<feature type="transmembrane region" description="Helical" evidence="9">
    <location>
        <begin position="467"/>
        <end position="487"/>
    </location>
</feature>
<feature type="region of interest" description="Disordered" evidence="8">
    <location>
        <begin position="875"/>
        <end position="895"/>
    </location>
</feature>
<evidence type="ECO:0000313" key="10">
    <source>
        <dbReference type="EMBL" id="RHY31186.1"/>
    </source>
</evidence>
<dbReference type="InterPro" id="IPR036259">
    <property type="entry name" value="MFS_trans_sf"/>
</dbReference>
<dbReference type="AlphaFoldDB" id="A0A3R7AAT9"/>
<dbReference type="SUPFAM" id="SSF103473">
    <property type="entry name" value="MFS general substrate transporter"/>
    <property type="match status" value="1"/>
</dbReference>
<dbReference type="VEuPathDB" id="FungiDB:H310_14374"/>
<dbReference type="EMBL" id="QUSY01000237">
    <property type="protein sequence ID" value="RHY31186.1"/>
    <property type="molecule type" value="Genomic_DNA"/>
</dbReference>